<sequence length="373" mass="41587">MEQSASLTGLPVEMLELVARHTGKDMKKLRLVSRHIADGTFKIFKRTFFSEVKVFVTTKSSMEKAIQIVGSTSLGPAVQRLTLTDDSFLGNPDEVRSNTAIRAKLDAQRKLREDGEYVKLLTELFRKCGRHASLSTIRIKAFVEGKDGPYRGESVLAVGSDDVFVAVMRAIVLSCASFDTLSMDMLAVDGDDYGKDNFSGLHIIQFGRHDHYGIASAAALHRFKTLELILQAGHENTKDVGQNFLAMIPHAKVRSLKIRPEFDSEDPQDNCSKLVIGALLELDFPAMEILILRRAVVSWTSFVSFIKRQKSLRHLDLFHVGVNHVPEEVCSMLSADGNLDNNSVRERLSQLAGVARVELSSCRFSNHILPSRW</sequence>
<accession>A0A1Y6LZH7</accession>
<dbReference type="Proteomes" id="UP000215453">
    <property type="component" value="Chromosome 13"/>
</dbReference>
<protein>
    <submittedName>
        <fullName evidence="1">Uncharacterized protein</fullName>
    </submittedName>
</protein>
<proteinExistence type="predicted"/>
<organism evidence="1 2">
    <name type="scientific">Zymoseptoria tritici ST99CH_1A5</name>
    <dbReference type="NCBI Taxonomy" id="1276529"/>
    <lineage>
        <taxon>Eukaryota</taxon>
        <taxon>Fungi</taxon>
        <taxon>Dikarya</taxon>
        <taxon>Ascomycota</taxon>
        <taxon>Pezizomycotina</taxon>
        <taxon>Dothideomycetes</taxon>
        <taxon>Dothideomycetidae</taxon>
        <taxon>Mycosphaerellales</taxon>
        <taxon>Mycosphaerellaceae</taxon>
        <taxon>Zymoseptoria</taxon>
    </lineage>
</organism>
<name>A0A1Y6LZH7_ZYMTR</name>
<dbReference type="AlphaFoldDB" id="A0A1Y6LZH7"/>
<evidence type="ECO:0000313" key="2">
    <source>
        <dbReference type="Proteomes" id="UP000215453"/>
    </source>
</evidence>
<dbReference type="EMBL" id="LT882688">
    <property type="protein sequence ID" value="SMY29804.1"/>
    <property type="molecule type" value="Genomic_DNA"/>
</dbReference>
<reference evidence="1 2" key="1">
    <citation type="submission" date="2016-10" db="EMBL/GenBank/DDBJ databases">
        <authorList>
            <person name="Varghese N."/>
        </authorList>
    </citation>
    <scope>NUCLEOTIDE SEQUENCE [LARGE SCALE GENOMIC DNA]</scope>
</reference>
<gene>
    <name evidence="1" type="ORF">ZT1A5_G11253</name>
</gene>
<evidence type="ECO:0000313" key="1">
    <source>
        <dbReference type="EMBL" id="SMY29804.1"/>
    </source>
</evidence>